<dbReference type="NCBIfam" id="TIGR00384">
    <property type="entry name" value="dhsB"/>
    <property type="match status" value="1"/>
</dbReference>
<evidence type="ECO:0000256" key="9">
    <source>
        <dbReference type="ARBA" id="ARBA00022714"/>
    </source>
</evidence>
<dbReference type="InterPro" id="IPR009051">
    <property type="entry name" value="Helical_ferredxn"/>
</dbReference>
<evidence type="ECO:0000256" key="1">
    <source>
        <dbReference type="ARBA" id="ARBA00001927"/>
    </source>
</evidence>
<dbReference type="PROSITE" id="PS00198">
    <property type="entry name" value="4FE4S_FER_1"/>
    <property type="match status" value="1"/>
</dbReference>
<keyword evidence="8" id="KW-0816">Tricarboxylic acid cycle</keyword>
<dbReference type="InterPro" id="IPR036010">
    <property type="entry name" value="2Fe-2S_ferredoxin-like_sf"/>
</dbReference>
<evidence type="ECO:0000256" key="4">
    <source>
        <dbReference type="ARBA" id="ARBA00009433"/>
    </source>
</evidence>
<evidence type="ECO:0000256" key="12">
    <source>
        <dbReference type="ARBA" id="ARBA00023004"/>
    </source>
</evidence>
<dbReference type="PROSITE" id="PS51379">
    <property type="entry name" value="4FE4S_FER_2"/>
    <property type="match status" value="1"/>
</dbReference>
<dbReference type="PANTHER" id="PTHR11921">
    <property type="entry name" value="SUCCINATE DEHYDROGENASE IRON-SULFUR PROTEIN"/>
    <property type="match status" value="1"/>
</dbReference>
<dbReference type="PANTHER" id="PTHR11921:SF29">
    <property type="entry name" value="SUCCINATE DEHYDROGENASE [UBIQUINONE] IRON-SULFUR SUBUNIT, MITOCHONDRIAL"/>
    <property type="match status" value="1"/>
</dbReference>
<feature type="domain" description="4Fe-4S ferredoxin-type" evidence="16">
    <location>
        <begin position="218"/>
        <end position="245"/>
    </location>
</feature>
<evidence type="ECO:0000313" key="17">
    <source>
        <dbReference type="EMBL" id="VVE45452.1"/>
    </source>
</evidence>
<evidence type="ECO:0000256" key="15">
    <source>
        <dbReference type="ARBA" id="ARBA00034078"/>
    </source>
</evidence>
<keyword evidence="13" id="KW-0411">Iron-sulfur</keyword>
<keyword evidence="12" id="KW-0408">Iron</keyword>
<dbReference type="SUPFAM" id="SSF54292">
    <property type="entry name" value="2Fe-2S ferredoxin-like"/>
    <property type="match status" value="1"/>
</dbReference>
<comment type="cofactor">
    <cofactor evidence="1">
        <name>[3Fe-4S] cluster</name>
        <dbReference type="ChEBI" id="CHEBI:21137"/>
    </cofactor>
</comment>
<dbReference type="InterPro" id="IPR025192">
    <property type="entry name" value="Succ_DH/fum_Rdtase_N"/>
</dbReference>
<dbReference type="Pfam" id="PF13183">
    <property type="entry name" value="Fer4_8"/>
    <property type="match status" value="1"/>
</dbReference>
<comment type="cofactor">
    <cofactor evidence="2">
        <name>[4Fe-4S] cluster</name>
        <dbReference type="ChEBI" id="CHEBI:49883"/>
    </cofactor>
</comment>
<dbReference type="Pfam" id="PF13085">
    <property type="entry name" value="Fer2_3"/>
    <property type="match status" value="1"/>
</dbReference>
<evidence type="ECO:0000256" key="13">
    <source>
        <dbReference type="ARBA" id="ARBA00023014"/>
    </source>
</evidence>
<sequence length="331" mass="36669">MYSDVRQFQGEVGKTGGKCDGNCSGSELTMVTLHVSRFDPQTDAAPYVQTFQVPHVPHMRIIDALNYVQETLGVDIGYRWYCGTKKCGTCAVRMNGKEVLACWEAAEAEMSLEPLRHLPRIRDLAVDRGPAEAKLVSLQTWLQRARPYGGFPEPVDAANAASLRSTMDCLSCLACYSACPVLDFPDEIAFAGPAPLVHLARVALDARDDASRVSTILKEAHVHHCVSCYQCEAVCPAHIPIVSAAIEPLKRMAYASDPQASSHTRTFMEIVSRRGRIEPMLLVLGTRGWRAVLQRPARTLRLLLRGKVRPMAALLRRPVAGIEKIRQIFFR</sequence>
<evidence type="ECO:0000256" key="3">
    <source>
        <dbReference type="ARBA" id="ARBA00004894"/>
    </source>
</evidence>
<dbReference type="InterPro" id="IPR001041">
    <property type="entry name" value="2Fe-2S_ferredoxin-type"/>
</dbReference>
<gene>
    <name evidence="17" type="primary">frdB</name>
    <name evidence="17" type="ORF">PCA20602_04392</name>
</gene>
<evidence type="ECO:0000256" key="6">
    <source>
        <dbReference type="ARBA" id="ARBA00022131"/>
    </source>
</evidence>
<evidence type="ECO:0000256" key="5">
    <source>
        <dbReference type="ARBA" id="ARBA00012792"/>
    </source>
</evidence>
<comment type="cofactor">
    <cofactor evidence="15">
        <name>[2Fe-2S] cluster</name>
        <dbReference type="ChEBI" id="CHEBI:190135"/>
    </cofactor>
</comment>
<evidence type="ECO:0000256" key="10">
    <source>
        <dbReference type="ARBA" id="ARBA00022723"/>
    </source>
</evidence>
<dbReference type="EC" id="1.3.5.1" evidence="5"/>
<dbReference type="InterPro" id="IPR050573">
    <property type="entry name" value="SDH/FRD_Iron-Sulfur"/>
</dbReference>
<dbReference type="CDD" id="cd00207">
    <property type="entry name" value="fer2"/>
    <property type="match status" value="1"/>
</dbReference>
<evidence type="ECO:0000256" key="14">
    <source>
        <dbReference type="ARBA" id="ARBA00023291"/>
    </source>
</evidence>
<evidence type="ECO:0000256" key="7">
    <source>
        <dbReference type="ARBA" id="ARBA00022485"/>
    </source>
</evidence>
<dbReference type="InterPro" id="IPR012675">
    <property type="entry name" value="Beta-grasp_dom_sf"/>
</dbReference>
<evidence type="ECO:0000256" key="2">
    <source>
        <dbReference type="ARBA" id="ARBA00001966"/>
    </source>
</evidence>
<dbReference type="GO" id="GO:0008177">
    <property type="term" value="F:succinate dehydrogenase (quinone) activity"/>
    <property type="evidence" value="ECO:0007669"/>
    <property type="project" value="UniProtKB-EC"/>
</dbReference>
<dbReference type="InterPro" id="IPR017896">
    <property type="entry name" value="4Fe4S_Fe-S-bd"/>
</dbReference>
<keyword evidence="9" id="KW-0001">2Fe-2S</keyword>
<dbReference type="EMBL" id="CABPRV010000012">
    <property type="protein sequence ID" value="VVE45452.1"/>
    <property type="molecule type" value="Genomic_DNA"/>
</dbReference>
<comment type="caution">
    <text evidence="17">The sequence shown here is derived from an EMBL/GenBank/DDBJ whole genome shotgun (WGS) entry which is preliminary data.</text>
</comment>
<evidence type="ECO:0000256" key="11">
    <source>
        <dbReference type="ARBA" id="ARBA00023002"/>
    </source>
</evidence>
<proteinExistence type="inferred from homology"/>
<dbReference type="InterPro" id="IPR017900">
    <property type="entry name" value="4Fe4S_Fe_S_CS"/>
</dbReference>
<keyword evidence="11 17" id="KW-0560">Oxidoreductase</keyword>
<organism evidence="17 18">
    <name type="scientific">Pandoraea capi</name>
    <dbReference type="NCBI Taxonomy" id="2508286"/>
    <lineage>
        <taxon>Bacteria</taxon>
        <taxon>Pseudomonadati</taxon>
        <taxon>Pseudomonadota</taxon>
        <taxon>Betaproteobacteria</taxon>
        <taxon>Burkholderiales</taxon>
        <taxon>Burkholderiaceae</taxon>
        <taxon>Pandoraea</taxon>
    </lineage>
</organism>
<accession>A0ABY6WA93</accession>
<comment type="similarity">
    <text evidence="4">Belongs to the succinate dehydrogenase/fumarate reductase iron-sulfur protein family.</text>
</comment>
<evidence type="ECO:0000259" key="16">
    <source>
        <dbReference type="PROSITE" id="PS51379"/>
    </source>
</evidence>
<dbReference type="Gene3D" id="1.10.1060.10">
    <property type="entry name" value="Alpha-helical ferredoxin"/>
    <property type="match status" value="1"/>
</dbReference>
<protein>
    <recommendedName>
        <fullName evidence="6">Succinate dehydrogenase iron-sulfur subunit</fullName>
        <ecNumber evidence="5">1.3.5.1</ecNumber>
    </recommendedName>
</protein>
<dbReference type="Proteomes" id="UP000366065">
    <property type="component" value="Unassembled WGS sequence"/>
</dbReference>
<comment type="pathway">
    <text evidence="3">Carbohydrate metabolism; tricarboxylic acid cycle; fumarate from succinate (bacterial route): step 1/1.</text>
</comment>
<keyword evidence="14" id="KW-0003">3Fe-4S</keyword>
<reference evidence="17 18" key="1">
    <citation type="submission" date="2019-08" db="EMBL/GenBank/DDBJ databases">
        <authorList>
            <person name="Peeters C."/>
        </authorList>
    </citation>
    <scope>NUCLEOTIDE SEQUENCE [LARGE SCALE GENOMIC DNA]</scope>
    <source>
        <strain evidence="17 18">LMG 20602</strain>
    </source>
</reference>
<keyword evidence="18" id="KW-1185">Reference proteome</keyword>
<keyword evidence="7" id="KW-0004">4Fe-4S</keyword>
<evidence type="ECO:0000313" key="18">
    <source>
        <dbReference type="Proteomes" id="UP000366065"/>
    </source>
</evidence>
<name>A0ABY6WA93_9BURK</name>
<dbReference type="InterPro" id="IPR004489">
    <property type="entry name" value="Succ_DH/fum_Rdtase_Fe-S"/>
</dbReference>
<dbReference type="Gene3D" id="3.10.20.30">
    <property type="match status" value="1"/>
</dbReference>
<dbReference type="SUPFAM" id="SSF46548">
    <property type="entry name" value="alpha-helical ferredoxin"/>
    <property type="match status" value="1"/>
</dbReference>
<keyword evidence="10" id="KW-0479">Metal-binding</keyword>
<evidence type="ECO:0000256" key="8">
    <source>
        <dbReference type="ARBA" id="ARBA00022532"/>
    </source>
</evidence>